<keyword evidence="4" id="KW-0378">Hydrolase</keyword>
<evidence type="ECO:0000256" key="5">
    <source>
        <dbReference type="SAM" id="MobiDB-lite"/>
    </source>
</evidence>
<evidence type="ECO:0000256" key="4">
    <source>
        <dbReference type="ARBA" id="ARBA00022801"/>
    </source>
</evidence>
<organism evidence="7 8">
    <name type="scientific">Purpureocillium lilacinum</name>
    <name type="common">Paecilomyces lilacinus</name>
    <dbReference type="NCBI Taxonomy" id="33203"/>
    <lineage>
        <taxon>Eukaryota</taxon>
        <taxon>Fungi</taxon>
        <taxon>Dikarya</taxon>
        <taxon>Ascomycota</taxon>
        <taxon>Pezizomycotina</taxon>
        <taxon>Sordariomycetes</taxon>
        <taxon>Hypocreomycetidae</taxon>
        <taxon>Hypocreales</taxon>
        <taxon>Ophiocordycipitaceae</taxon>
        <taxon>Purpureocillium</taxon>
    </lineage>
</organism>
<evidence type="ECO:0000256" key="1">
    <source>
        <dbReference type="ARBA" id="ARBA00001311"/>
    </source>
</evidence>
<feature type="domain" description="Amidase" evidence="6">
    <location>
        <begin position="200"/>
        <end position="682"/>
    </location>
</feature>
<name>A0A2U3E2R0_PURLI</name>
<protein>
    <recommendedName>
        <fullName evidence="3">amidase</fullName>
        <ecNumber evidence="3">3.5.1.4</ecNumber>
    </recommendedName>
</protein>
<feature type="compositionally biased region" description="Low complexity" evidence="5">
    <location>
        <begin position="106"/>
        <end position="115"/>
    </location>
</feature>
<comment type="caution">
    <text evidence="7">The sequence shown here is derived from an EMBL/GenBank/DDBJ whole genome shotgun (WGS) entry which is preliminary data.</text>
</comment>
<evidence type="ECO:0000256" key="3">
    <source>
        <dbReference type="ARBA" id="ARBA00012922"/>
    </source>
</evidence>
<dbReference type="PANTHER" id="PTHR46072">
    <property type="entry name" value="AMIDASE-RELATED-RELATED"/>
    <property type="match status" value="1"/>
</dbReference>
<dbReference type="Proteomes" id="UP000245956">
    <property type="component" value="Unassembled WGS sequence"/>
</dbReference>
<evidence type="ECO:0000256" key="2">
    <source>
        <dbReference type="ARBA" id="ARBA00009199"/>
    </source>
</evidence>
<sequence length="698" mass="74867">MACECRGQWGPGDPDRAERGKGKDGQAEGERKWVEEMQTGTLYSRRGTSEETGGGGGWLLYKRIAVVPVLVYLLGSVASRRHHDDTTTSRQGYEYTNAKQAMTVPATTTSSTASAQEPSDWQARGAAKRKQRDAAIPAAWRLSDEVLASLQMPLESNANNVLDVPRRSGILSERELHITEGYDVRGLLAGLAGGEMTAVEVTAAFSKRAAVAQQVTNCLTEMYFADAEKRARELDAMREGGQLAGPLHGLPISIKDSFQVAGSQATIGIVGFLDRTSEANSALVEMLLGLGAVLYCKTNVPQTMMVSRAHLSRVFLRWRLADGEGVKTCDSQNNVFGRTLNPLNTSLGAGGSSGGEGALVAMRGSPLGVGTDVGGSVRIPALCCGTYGFRPTTGRIPYGGQARCVTAGLKHIVACAGPLANDMDSMGIFLKTVIDARPWLHDATAIDVPWRDVSQDIAGRKLRLGLLAEDPTYPLHPPVRKALAEAVRLLEAAGHEVVRLTAEECQTARAGQVAWQCFSLDDAPSRAVDASGEPAIPSRVCTLERLRGVDMGFVADLPPSSGDDSNGGLKRLAALNVKRQEIEDRWRRVWVERGRLDGVVAPAAQNTAVEHDEFGIPPYTMLLNVLDYPACVIPFAKADESTAGEAFELASGQSGPQYRPERIRGAPCSIQVFTSTMRDEECFEVAKLVDACVNGKAK</sequence>
<dbReference type="GO" id="GO:0004040">
    <property type="term" value="F:amidase activity"/>
    <property type="evidence" value="ECO:0007669"/>
    <property type="project" value="UniProtKB-EC"/>
</dbReference>
<dbReference type="InterPro" id="IPR036928">
    <property type="entry name" value="AS_sf"/>
</dbReference>
<evidence type="ECO:0000313" key="7">
    <source>
        <dbReference type="EMBL" id="PWI68766.1"/>
    </source>
</evidence>
<feature type="region of interest" description="Disordered" evidence="5">
    <location>
        <begin position="103"/>
        <end position="130"/>
    </location>
</feature>
<dbReference type="SUPFAM" id="SSF75304">
    <property type="entry name" value="Amidase signature (AS) enzymes"/>
    <property type="match status" value="1"/>
</dbReference>
<dbReference type="EMBL" id="LCWV01000014">
    <property type="protein sequence ID" value="PWI68766.1"/>
    <property type="molecule type" value="Genomic_DNA"/>
</dbReference>
<dbReference type="InterPro" id="IPR023631">
    <property type="entry name" value="Amidase_dom"/>
</dbReference>
<feature type="compositionally biased region" description="Basic and acidic residues" evidence="5">
    <location>
        <begin position="13"/>
        <end position="35"/>
    </location>
</feature>
<dbReference type="PROSITE" id="PS00571">
    <property type="entry name" value="AMIDASES"/>
    <property type="match status" value="1"/>
</dbReference>
<comment type="similarity">
    <text evidence="2">Belongs to the amidase family.</text>
</comment>
<reference evidence="7 8" key="1">
    <citation type="journal article" date="2016" name="Front. Microbiol.">
        <title>Genome and transcriptome sequences reveal the specific parasitism of the nematophagous Purpureocillium lilacinum 36-1.</title>
        <authorList>
            <person name="Xie J."/>
            <person name="Li S."/>
            <person name="Mo C."/>
            <person name="Xiao X."/>
            <person name="Peng D."/>
            <person name="Wang G."/>
            <person name="Xiao Y."/>
        </authorList>
    </citation>
    <scope>NUCLEOTIDE SEQUENCE [LARGE SCALE GENOMIC DNA]</scope>
    <source>
        <strain evidence="7 8">36-1</strain>
    </source>
</reference>
<proteinExistence type="inferred from homology"/>
<dbReference type="AlphaFoldDB" id="A0A2U3E2R0"/>
<dbReference type="EC" id="3.5.1.4" evidence="3"/>
<dbReference type="InterPro" id="IPR020556">
    <property type="entry name" value="Amidase_CS"/>
</dbReference>
<feature type="region of interest" description="Disordered" evidence="5">
    <location>
        <begin position="1"/>
        <end position="53"/>
    </location>
</feature>
<evidence type="ECO:0000259" key="6">
    <source>
        <dbReference type="Pfam" id="PF01425"/>
    </source>
</evidence>
<dbReference type="Gene3D" id="3.90.1300.10">
    <property type="entry name" value="Amidase signature (AS) domain"/>
    <property type="match status" value="1"/>
</dbReference>
<dbReference type="PANTHER" id="PTHR46072:SF3">
    <property type="entry name" value="AMIDASE"/>
    <property type="match status" value="1"/>
</dbReference>
<comment type="catalytic activity">
    <reaction evidence="1">
        <text>a monocarboxylic acid amide + H2O = a monocarboxylate + NH4(+)</text>
        <dbReference type="Rhea" id="RHEA:12020"/>
        <dbReference type="ChEBI" id="CHEBI:15377"/>
        <dbReference type="ChEBI" id="CHEBI:28938"/>
        <dbReference type="ChEBI" id="CHEBI:35757"/>
        <dbReference type="ChEBI" id="CHEBI:83628"/>
        <dbReference type="EC" id="3.5.1.4"/>
    </reaction>
</comment>
<dbReference type="Pfam" id="PF01425">
    <property type="entry name" value="Amidase"/>
    <property type="match status" value="1"/>
</dbReference>
<gene>
    <name evidence="7" type="ORF">PCL_01855</name>
</gene>
<evidence type="ECO:0000313" key="8">
    <source>
        <dbReference type="Proteomes" id="UP000245956"/>
    </source>
</evidence>
<accession>A0A2U3E2R0</accession>